<dbReference type="CDD" id="cd00033">
    <property type="entry name" value="CCP"/>
    <property type="match status" value="3"/>
</dbReference>
<keyword evidence="5" id="KW-0645">Protease</keyword>
<feature type="domain" description="Sushi" evidence="17">
    <location>
        <begin position="185"/>
        <end position="244"/>
    </location>
</feature>
<dbReference type="PANTHER" id="PTHR24264">
    <property type="entry name" value="TRYPSIN-RELATED"/>
    <property type="match status" value="1"/>
</dbReference>
<keyword evidence="10" id="KW-0325">Glycoprotein</keyword>
<reference evidence="18" key="1">
    <citation type="journal article" date="2019" name="bioRxiv">
        <title>The Genome of the Zebra Mussel, Dreissena polymorpha: A Resource for Invasive Species Research.</title>
        <authorList>
            <person name="McCartney M.A."/>
            <person name="Auch B."/>
            <person name="Kono T."/>
            <person name="Mallez S."/>
            <person name="Zhang Y."/>
            <person name="Obille A."/>
            <person name="Becker A."/>
            <person name="Abrahante J.E."/>
            <person name="Garbe J."/>
            <person name="Badalamenti J.P."/>
            <person name="Herman A."/>
            <person name="Mangelson H."/>
            <person name="Liachko I."/>
            <person name="Sullivan S."/>
            <person name="Sone E.D."/>
            <person name="Koren S."/>
            <person name="Silverstein K.A.T."/>
            <person name="Beckman K.B."/>
            <person name="Gohl D.M."/>
        </authorList>
    </citation>
    <scope>NUCLEOTIDE SEQUENCE</scope>
    <source>
        <strain evidence="18">Duluth1</strain>
        <tissue evidence="18">Whole animal</tissue>
    </source>
</reference>
<feature type="disulfide bond" evidence="13">
    <location>
        <begin position="215"/>
        <end position="242"/>
    </location>
</feature>
<name>A0A9D4J1K4_DREPO</name>
<dbReference type="InterPro" id="IPR002035">
    <property type="entry name" value="VWF_A"/>
</dbReference>
<dbReference type="PROSITE" id="PS50923">
    <property type="entry name" value="SUSHI"/>
    <property type="match status" value="2"/>
</dbReference>
<dbReference type="GO" id="GO:0004252">
    <property type="term" value="F:serine-type endopeptidase activity"/>
    <property type="evidence" value="ECO:0007669"/>
    <property type="project" value="InterPro"/>
</dbReference>
<feature type="disulfide bond" evidence="12">
    <location>
        <begin position="593"/>
        <end position="654"/>
    </location>
</feature>
<evidence type="ECO:0000256" key="2">
    <source>
        <dbReference type="ARBA" id="ARBA00001946"/>
    </source>
</evidence>
<comment type="cofactor">
    <cofactor evidence="1">
        <name>Mn(2+)</name>
        <dbReference type="ChEBI" id="CHEBI:29035"/>
    </cofactor>
</comment>
<dbReference type="InterPro" id="IPR035976">
    <property type="entry name" value="Sushi/SCR/CCP_sf"/>
</dbReference>
<dbReference type="Gene3D" id="3.10.250.10">
    <property type="entry name" value="SRCR-like domain"/>
    <property type="match status" value="1"/>
</dbReference>
<evidence type="ECO:0000256" key="3">
    <source>
        <dbReference type="ARBA" id="ARBA00004241"/>
    </source>
</evidence>
<keyword evidence="13" id="KW-0768">Sushi</keyword>
<dbReference type="InterPro" id="IPR036772">
    <property type="entry name" value="SRCR-like_dom_sf"/>
</dbReference>
<dbReference type="SMART" id="SM00032">
    <property type="entry name" value="CCP"/>
    <property type="match status" value="3"/>
</dbReference>
<accession>A0A9D4J1K4</accession>
<evidence type="ECO:0000256" key="11">
    <source>
        <dbReference type="ARBA" id="ARBA00029636"/>
    </source>
</evidence>
<dbReference type="SMART" id="SM00020">
    <property type="entry name" value="Tryp_SPc"/>
    <property type="match status" value="1"/>
</dbReference>
<dbReference type="Pfam" id="PF00092">
    <property type="entry name" value="VWA"/>
    <property type="match status" value="1"/>
</dbReference>
<dbReference type="PROSITE" id="PS50287">
    <property type="entry name" value="SRCR_2"/>
    <property type="match status" value="1"/>
</dbReference>
<dbReference type="GO" id="GO:0005615">
    <property type="term" value="C:extracellular space"/>
    <property type="evidence" value="ECO:0007669"/>
    <property type="project" value="TreeGrafter"/>
</dbReference>
<evidence type="ECO:0000256" key="5">
    <source>
        <dbReference type="ARBA" id="ARBA00022670"/>
    </source>
</evidence>
<keyword evidence="4" id="KW-0399">Innate immunity</keyword>
<proteinExistence type="predicted"/>
<keyword evidence="7" id="KW-0720">Serine protease</keyword>
<keyword evidence="8" id="KW-0391">Immunity</keyword>
<dbReference type="InterPro" id="IPR009003">
    <property type="entry name" value="Peptidase_S1_PA"/>
</dbReference>
<reference evidence="18" key="2">
    <citation type="submission" date="2020-11" db="EMBL/GenBank/DDBJ databases">
        <authorList>
            <person name="McCartney M.A."/>
            <person name="Auch B."/>
            <person name="Kono T."/>
            <person name="Mallez S."/>
            <person name="Becker A."/>
            <person name="Gohl D.M."/>
            <person name="Silverstein K.A.T."/>
            <person name="Koren S."/>
            <person name="Bechman K.B."/>
            <person name="Herman A."/>
            <person name="Abrahante J.E."/>
            <person name="Garbe J."/>
        </authorList>
    </citation>
    <scope>NUCLEOTIDE SEQUENCE</scope>
    <source>
        <strain evidence="18">Duluth1</strain>
        <tissue evidence="18">Whole animal</tissue>
    </source>
</reference>
<dbReference type="InterPro" id="IPR000436">
    <property type="entry name" value="Sushi_SCR_CCP_dom"/>
</dbReference>
<evidence type="ECO:0000313" key="18">
    <source>
        <dbReference type="EMBL" id="KAH3792172.1"/>
    </source>
</evidence>
<dbReference type="InterPro" id="IPR043504">
    <property type="entry name" value="Peptidase_S1_PA_chymotrypsin"/>
</dbReference>
<organism evidence="18 19">
    <name type="scientific">Dreissena polymorpha</name>
    <name type="common">Zebra mussel</name>
    <name type="synonym">Mytilus polymorpha</name>
    <dbReference type="NCBI Taxonomy" id="45954"/>
    <lineage>
        <taxon>Eukaryota</taxon>
        <taxon>Metazoa</taxon>
        <taxon>Spiralia</taxon>
        <taxon>Lophotrochozoa</taxon>
        <taxon>Mollusca</taxon>
        <taxon>Bivalvia</taxon>
        <taxon>Autobranchia</taxon>
        <taxon>Heteroconchia</taxon>
        <taxon>Euheterodonta</taxon>
        <taxon>Imparidentia</taxon>
        <taxon>Neoheterodontei</taxon>
        <taxon>Myida</taxon>
        <taxon>Dreissenoidea</taxon>
        <taxon>Dreissenidae</taxon>
        <taxon>Dreissena</taxon>
    </lineage>
</organism>
<sequence length="927" mass="104852">MPPYLDDVTCSKACRKPKFPDNMAEISTHTRKLIRYDRNRNITITDDTYFLPGDTITFDCEEGYTRKAIVQQQLDYDLQSSQNNHSYGTRETVEVPITRLHYCDRNRSWNNGVVNDGICKEITCDAKPYHHIRNGSIKNYKNVYQFQEVMMLECDEGFRPYNNRISMKCLTDDGFKNQNFKCEPITCLTPPDPIHGKLETTKLNYFPNGTAEFSCDYGYTMVGSFAWKCQSSGEWDNSCVQCVREDDHCHPPCVPFGARAADVHRHIYIGTTIEFACNDMSYGGSTNMTCLRNKKWSGGPIDCTAWSIFNPNTGMYLKEALKNTVTKSNKIKANGSVTSDDTEYVNPRLPIRIHDDVDVDAYILLDISRIIDEHDFETMKAFTMAIMKNLGGSSKTKVSVYLFAEDIKLLLYYKDTLVNEDFIVDAIQSTTLRQSEAVMGQGSDIRRALRDVLIDIKTRALMPNRRIAQQVVILISYGNCTQINDPNPIAEELKTEHAVEFFSIAIGTKEDINSFRVMEKMASKIDGEQHFFAIDEHWGIWKAINNMITQQDVRVELVNGPNNQSGRVEIVIGNIRGTVCDDNWDDNDAKVICRMLGFEVGKALNKSHFGEGSACSILLDEVQCDGTESSIMTCRHSGLGLHDCGHHEDASVICSPKKNYGRRPLENNLRKKRNLSQRTIGGGIASQDFYPWQAGIRMRKRKKGSRQHSFEQTCGGIILNNRWILSAAHCFTHHRSGDVRVYTGGHDLLNNYSFEEQFEFEQLIKHPNYNSSSHDNDIALIKVKLNNGYGIQFNDEVQPACLPDASMHYETGLTCHISGWGRTSLNSTTGQTVLDAAEVRLIDDEDCKRSYNTQITPNMVCAGYMEGGIDACHRDSGGPLVCRVEGLYYVMGVVFWGEKCALPEYTGVYAKVAAFQFWIETTIALYP</sequence>
<keyword evidence="6" id="KW-0378">Hydrolase</keyword>
<feature type="domain" description="Sushi" evidence="17">
    <location>
        <begin position="247"/>
        <end position="305"/>
    </location>
</feature>
<keyword evidence="19" id="KW-1185">Reference proteome</keyword>
<evidence type="ECO:0000256" key="1">
    <source>
        <dbReference type="ARBA" id="ARBA00001936"/>
    </source>
</evidence>
<feature type="disulfide bond" evidence="12">
    <location>
        <begin position="580"/>
        <end position="644"/>
    </location>
</feature>
<dbReference type="EMBL" id="JAIWYP010000007">
    <property type="protein sequence ID" value="KAH3792172.1"/>
    <property type="molecule type" value="Genomic_DNA"/>
</dbReference>
<evidence type="ECO:0000259" key="16">
    <source>
        <dbReference type="PROSITE" id="PS50287"/>
    </source>
</evidence>
<dbReference type="Proteomes" id="UP000828390">
    <property type="component" value="Unassembled WGS sequence"/>
</dbReference>
<dbReference type="Pfam" id="PF00530">
    <property type="entry name" value="SRCR"/>
    <property type="match status" value="1"/>
</dbReference>
<dbReference type="PROSITE" id="PS50234">
    <property type="entry name" value="VWFA"/>
    <property type="match status" value="1"/>
</dbReference>
<comment type="caution">
    <text evidence="13">Lacks conserved residue(s) required for the propagation of feature annotation.</text>
</comment>
<evidence type="ECO:0000256" key="12">
    <source>
        <dbReference type="PROSITE-ProRule" id="PRU00196"/>
    </source>
</evidence>
<feature type="domain" description="SRCR" evidence="16">
    <location>
        <begin position="555"/>
        <end position="655"/>
    </location>
</feature>
<dbReference type="GO" id="GO:0045087">
    <property type="term" value="P:innate immune response"/>
    <property type="evidence" value="ECO:0007669"/>
    <property type="project" value="UniProtKB-KW"/>
</dbReference>
<dbReference type="PROSITE" id="PS50240">
    <property type="entry name" value="TRYPSIN_DOM"/>
    <property type="match status" value="1"/>
</dbReference>
<dbReference type="AlphaFoldDB" id="A0A9D4J1K4"/>
<gene>
    <name evidence="18" type="ORF">DPMN_145663</name>
</gene>
<dbReference type="Gene3D" id="2.40.10.10">
    <property type="entry name" value="Trypsin-like serine proteases"/>
    <property type="match status" value="1"/>
</dbReference>
<dbReference type="InterPro" id="IPR001190">
    <property type="entry name" value="SRCR"/>
</dbReference>
<dbReference type="FunFam" id="2.40.10.10:FF:000003">
    <property type="entry name" value="Transmembrane serine protease 3"/>
    <property type="match status" value="1"/>
</dbReference>
<dbReference type="InterPro" id="IPR036465">
    <property type="entry name" value="vWFA_dom_sf"/>
</dbReference>
<evidence type="ECO:0000313" key="19">
    <source>
        <dbReference type="Proteomes" id="UP000828390"/>
    </source>
</evidence>
<dbReference type="GO" id="GO:0016020">
    <property type="term" value="C:membrane"/>
    <property type="evidence" value="ECO:0007669"/>
    <property type="project" value="InterPro"/>
</dbReference>
<evidence type="ECO:0000256" key="6">
    <source>
        <dbReference type="ARBA" id="ARBA00022801"/>
    </source>
</evidence>
<dbReference type="CDD" id="cd00190">
    <property type="entry name" value="Tryp_SPc"/>
    <property type="match status" value="1"/>
</dbReference>
<dbReference type="Gene3D" id="3.40.50.410">
    <property type="entry name" value="von Willebrand factor, type A domain"/>
    <property type="match status" value="1"/>
</dbReference>
<comment type="caution">
    <text evidence="18">The sequence shown here is derived from an EMBL/GenBank/DDBJ whole genome shotgun (WGS) entry which is preliminary data.</text>
</comment>
<dbReference type="PANTHER" id="PTHR24264:SF54">
    <property type="entry name" value="PEPTIDASE S1 DOMAIN-CONTAINING PROTEIN"/>
    <property type="match status" value="1"/>
</dbReference>
<dbReference type="PRINTS" id="PR00258">
    <property type="entry name" value="SPERACTRCPTR"/>
</dbReference>
<comment type="cofactor">
    <cofactor evidence="2">
        <name>Mg(2+)</name>
        <dbReference type="ChEBI" id="CHEBI:18420"/>
    </cofactor>
</comment>
<dbReference type="Pfam" id="PF00084">
    <property type="entry name" value="Sushi"/>
    <property type="match status" value="2"/>
</dbReference>
<dbReference type="PROSITE" id="PS00134">
    <property type="entry name" value="TRYPSIN_HIS"/>
    <property type="match status" value="1"/>
</dbReference>
<dbReference type="FunFam" id="3.10.250.10:FF:000011">
    <property type="entry name" value="Scavenger receptor class A member 5"/>
    <property type="match status" value="1"/>
</dbReference>
<evidence type="ECO:0000259" key="14">
    <source>
        <dbReference type="PROSITE" id="PS50234"/>
    </source>
</evidence>
<dbReference type="SUPFAM" id="SSF56487">
    <property type="entry name" value="SRCR-like"/>
    <property type="match status" value="1"/>
</dbReference>
<dbReference type="InterPro" id="IPR050127">
    <property type="entry name" value="Serine_Proteases_S1"/>
</dbReference>
<evidence type="ECO:0000256" key="4">
    <source>
        <dbReference type="ARBA" id="ARBA00022588"/>
    </source>
</evidence>
<dbReference type="InterPro" id="IPR001254">
    <property type="entry name" value="Trypsin_dom"/>
</dbReference>
<evidence type="ECO:0000256" key="13">
    <source>
        <dbReference type="PROSITE-ProRule" id="PRU00302"/>
    </source>
</evidence>
<dbReference type="SMART" id="SM00202">
    <property type="entry name" value="SR"/>
    <property type="match status" value="1"/>
</dbReference>
<dbReference type="SUPFAM" id="SSF57535">
    <property type="entry name" value="Complement control module/SCR domain"/>
    <property type="match status" value="3"/>
</dbReference>
<evidence type="ECO:0000259" key="15">
    <source>
        <dbReference type="PROSITE" id="PS50240"/>
    </source>
</evidence>
<dbReference type="SUPFAM" id="SSF53300">
    <property type="entry name" value="vWA-like"/>
    <property type="match status" value="1"/>
</dbReference>
<dbReference type="GO" id="GO:0009986">
    <property type="term" value="C:cell surface"/>
    <property type="evidence" value="ECO:0007669"/>
    <property type="project" value="UniProtKB-SubCell"/>
</dbReference>
<evidence type="ECO:0000256" key="10">
    <source>
        <dbReference type="ARBA" id="ARBA00023180"/>
    </source>
</evidence>
<dbReference type="GO" id="GO:0006508">
    <property type="term" value="P:proteolysis"/>
    <property type="evidence" value="ECO:0007669"/>
    <property type="project" value="UniProtKB-KW"/>
</dbReference>
<dbReference type="InterPro" id="IPR018114">
    <property type="entry name" value="TRYPSIN_HIS"/>
</dbReference>
<feature type="domain" description="Peptidase S1" evidence="15">
    <location>
        <begin position="679"/>
        <end position="924"/>
    </location>
</feature>
<protein>
    <recommendedName>
        <fullName evidence="11">C3/C5 convertase</fullName>
    </recommendedName>
</protein>
<evidence type="ECO:0000256" key="8">
    <source>
        <dbReference type="ARBA" id="ARBA00022859"/>
    </source>
</evidence>
<dbReference type="Gene3D" id="2.10.70.10">
    <property type="entry name" value="Complement Module, domain 1"/>
    <property type="match status" value="3"/>
</dbReference>
<dbReference type="PRINTS" id="PR00722">
    <property type="entry name" value="CHYMOTRYPSIN"/>
</dbReference>
<keyword evidence="9 12" id="KW-1015">Disulfide bond</keyword>
<feature type="domain" description="VWFA" evidence="14">
    <location>
        <begin position="360"/>
        <end position="547"/>
    </location>
</feature>
<evidence type="ECO:0000256" key="9">
    <source>
        <dbReference type="ARBA" id="ARBA00023157"/>
    </source>
</evidence>
<comment type="subcellular location">
    <subcellularLocation>
        <location evidence="3">Cell surface</location>
    </subcellularLocation>
</comment>
<dbReference type="Pfam" id="PF00089">
    <property type="entry name" value="Trypsin"/>
    <property type="match status" value="1"/>
</dbReference>
<evidence type="ECO:0000259" key="17">
    <source>
        <dbReference type="PROSITE" id="PS50923"/>
    </source>
</evidence>
<dbReference type="InterPro" id="IPR001314">
    <property type="entry name" value="Peptidase_S1A"/>
</dbReference>
<evidence type="ECO:0000256" key="7">
    <source>
        <dbReference type="ARBA" id="ARBA00022825"/>
    </source>
</evidence>
<dbReference type="SUPFAM" id="SSF50494">
    <property type="entry name" value="Trypsin-like serine proteases"/>
    <property type="match status" value="1"/>
</dbReference>
<dbReference type="SMART" id="SM00327">
    <property type="entry name" value="VWA"/>
    <property type="match status" value="1"/>
</dbReference>
<feature type="disulfide bond" evidence="12">
    <location>
        <begin position="624"/>
        <end position="634"/>
    </location>
</feature>